<evidence type="ECO:0000313" key="1">
    <source>
        <dbReference type="EMBL" id="KAI9403120.1"/>
    </source>
</evidence>
<organism evidence="1 2">
    <name type="scientific">Populus trichocarpa</name>
    <name type="common">Western balsam poplar</name>
    <name type="synonym">Populus balsamifera subsp. trichocarpa</name>
    <dbReference type="NCBI Taxonomy" id="3694"/>
    <lineage>
        <taxon>Eukaryota</taxon>
        <taxon>Viridiplantae</taxon>
        <taxon>Streptophyta</taxon>
        <taxon>Embryophyta</taxon>
        <taxon>Tracheophyta</taxon>
        <taxon>Spermatophyta</taxon>
        <taxon>Magnoliopsida</taxon>
        <taxon>eudicotyledons</taxon>
        <taxon>Gunneridae</taxon>
        <taxon>Pentapetalae</taxon>
        <taxon>rosids</taxon>
        <taxon>fabids</taxon>
        <taxon>Malpighiales</taxon>
        <taxon>Salicaceae</taxon>
        <taxon>Saliceae</taxon>
        <taxon>Populus</taxon>
    </lineage>
</organism>
<protein>
    <submittedName>
        <fullName evidence="1">Uncharacterized protein</fullName>
    </submittedName>
</protein>
<reference evidence="1 2" key="1">
    <citation type="journal article" date="2006" name="Science">
        <title>The genome of black cottonwood, Populus trichocarpa (Torr. &amp; Gray).</title>
        <authorList>
            <person name="Tuskan G.A."/>
            <person name="Difazio S."/>
            <person name="Jansson S."/>
            <person name="Bohlmann J."/>
            <person name="Grigoriev I."/>
            <person name="Hellsten U."/>
            <person name="Putnam N."/>
            <person name="Ralph S."/>
            <person name="Rombauts S."/>
            <person name="Salamov A."/>
            <person name="Schein J."/>
            <person name="Sterck L."/>
            <person name="Aerts A."/>
            <person name="Bhalerao R.R."/>
            <person name="Bhalerao R.P."/>
            <person name="Blaudez D."/>
            <person name="Boerjan W."/>
            <person name="Brun A."/>
            <person name="Brunner A."/>
            <person name="Busov V."/>
            <person name="Campbell M."/>
            <person name="Carlson J."/>
            <person name="Chalot M."/>
            <person name="Chapman J."/>
            <person name="Chen G.L."/>
            <person name="Cooper D."/>
            <person name="Coutinho P.M."/>
            <person name="Couturier J."/>
            <person name="Covert S."/>
            <person name="Cronk Q."/>
            <person name="Cunningham R."/>
            <person name="Davis J."/>
            <person name="Degroeve S."/>
            <person name="Dejardin A."/>
            <person name="Depamphilis C."/>
            <person name="Detter J."/>
            <person name="Dirks B."/>
            <person name="Dubchak I."/>
            <person name="Duplessis S."/>
            <person name="Ehlting J."/>
            <person name="Ellis B."/>
            <person name="Gendler K."/>
            <person name="Goodstein D."/>
            <person name="Gribskov M."/>
            <person name="Grimwood J."/>
            <person name="Groover A."/>
            <person name="Gunter L."/>
            <person name="Hamberger B."/>
            <person name="Heinze B."/>
            <person name="Helariutta Y."/>
            <person name="Henrissat B."/>
            <person name="Holligan D."/>
            <person name="Holt R."/>
            <person name="Huang W."/>
            <person name="Islam-Faridi N."/>
            <person name="Jones S."/>
            <person name="Jones-Rhoades M."/>
            <person name="Jorgensen R."/>
            <person name="Joshi C."/>
            <person name="Kangasjarvi J."/>
            <person name="Karlsson J."/>
            <person name="Kelleher C."/>
            <person name="Kirkpatrick R."/>
            <person name="Kirst M."/>
            <person name="Kohler A."/>
            <person name="Kalluri U."/>
            <person name="Larimer F."/>
            <person name="Leebens-Mack J."/>
            <person name="Leple J.C."/>
            <person name="Locascio P."/>
            <person name="Lou Y."/>
            <person name="Lucas S."/>
            <person name="Martin F."/>
            <person name="Montanini B."/>
            <person name="Napoli C."/>
            <person name="Nelson D.R."/>
            <person name="Nelson C."/>
            <person name="Nieminen K."/>
            <person name="Nilsson O."/>
            <person name="Pereda V."/>
            <person name="Peter G."/>
            <person name="Philippe R."/>
            <person name="Pilate G."/>
            <person name="Poliakov A."/>
            <person name="Razumovskaya J."/>
            <person name="Richardson P."/>
            <person name="Rinaldi C."/>
            <person name="Ritland K."/>
            <person name="Rouze P."/>
            <person name="Ryaboy D."/>
            <person name="Schmutz J."/>
            <person name="Schrader J."/>
            <person name="Segerman B."/>
            <person name="Shin H."/>
            <person name="Siddiqui A."/>
            <person name="Sterky F."/>
            <person name="Terry A."/>
            <person name="Tsai C.J."/>
            <person name="Uberbacher E."/>
            <person name="Unneberg P."/>
            <person name="Vahala J."/>
            <person name="Wall K."/>
            <person name="Wessler S."/>
            <person name="Yang G."/>
            <person name="Yin T."/>
            <person name="Douglas C."/>
            <person name="Marra M."/>
            <person name="Sandberg G."/>
            <person name="Van de Peer Y."/>
            <person name="Rokhsar D."/>
        </authorList>
    </citation>
    <scope>NUCLEOTIDE SEQUENCE [LARGE SCALE GENOMIC DNA]</scope>
    <source>
        <strain evidence="2">cv. Nisqually</strain>
    </source>
</reference>
<dbReference type="EMBL" id="CM009290">
    <property type="protein sequence ID" value="KAI9403120.1"/>
    <property type="molecule type" value="Genomic_DNA"/>
</dbReference>
<evidence type="ECO:0000313" key="2">
    <source>
        <dbReference type="Proteomes" id="UP000006729"/>
    </source>
</evidence>
<sequence>MGTLPHAFSLFALILLLTSGTGADQITKTQAIFNGSTGIGAIVDTSSRIGKEEIVAMEVAKEDFYGFGNLTFLLINDSQKDTIHAALEAKDLIDTRQVQAIIGPQTWKRCH</sequence>
<gene>
    <name evidence="1" type="ORF">POPTR_001G375166v4</name>
</gene>
<comment type="caution">
    <text evidence="1">The sequence shown here is derived from an EMBL/GenBank/DDBJ whole genome shotgun (WGS) entry which is preliminary data.</text>
</comment>
<name>A0ACC0TNE4_POPTR</name>
<keyword evidence="2" id="KW-1185">Reference proteome</keyword>
<accession>A0ACC0TNE4</accession>
<proteinExistence type="predicted"/>
<dbReference type="Proteomes" id="UP000006729">
    <property type="component" value="Chromosome 1"/>
</dbReference>